<dbReference type="Proteomes" id="UP000257744">
    <property type="component" value="Segment"/>
</dbReference>
<sequence>MGCHSGRKQRTLCCVQQRIDLFG</sequence>
<organism evidence="1 2">
    <name type="scientific">SIV-wrc Pbt-05GM-X02</name>
    <dbReference type="NCBI Taxonomy" id="498715"/>
    <lineage>
        <taxon>Viruses</taxon>
        <taxon>Riboviria</taxon>
        <taxon>Pararnavirae</taxon>
        <taxon>Artverviricota</taxon>
        <taxon>Revtraviricetes</taxon>
        <taxon>Ortervirales</taxon>
        <taxon>Retroviridae</taxon>
        <taxon>Orthoretrovirinae</taxon>
        <taxon>Lentivirus</taxon>
        <taxon>Lentivirus simimdef</taxon>
        <taxon>Simian immunodeficiency virus</taxon>
    </lineage>
</organism>
<accession>B3CKG4</accession>
<gene>
    <name evidence="1" type="primary">rev</name>
</gene>
<reference evidence="1 2" key="1">
    <citation type="journal article" date="2008" name="Virology">
        <title>Full molecular characterization of a simian immunodeficiency virus, SIVwrcpbt from Temminck's red colobus (Piliocolobus badius temminckii) from Abuko Nature Reserve, The Gambia.</title>
        <authorList>
            <person name="Locatelli S."/>
            <person name="Lafay B."/>
            <person name="Liegeois F."/>
            <person name="Ting N."/>
            <person name="Delaporte E."/>
            <person name="Peeters M."/>
        </authorList>
    </citation>
    <scope>NUCLEOTIDE SEQUENCE [LARGE SCALE GENOMIC DNA]</scope>
    <source>
        <strain evidence="2">wrcPbt-05GM-X02</strain>
    </source>
</reference>
<evidence type="ECO:0000313" key="2">
    <source>
        <dbReference type="Proteomes" id="UP000257744"/>
    </source>
</evidence>
<dbReference type="EMBL" id="AM937062">
    <property type="protein sequence ID" value="CAP72509.1"/>
    <property type="molecule type" value="Genomic_DNA"/>
</dbReference>
<evidence type="ECO:0000313" key="1">
    <source>
        <dbReference type="EMBL" id="CAP72509.1"/>
    </source>
</evidence>
<protein>
    <submittedName>
        <fullName evidence="1">Rev1</fullName>
    </submittedName>
</protein>
<name>B3CKG4_SIV</name>
<proteinExistence type="predicted"/>